<evidence type="ECO:0000313" key="8">
    <source>
        <dbReference type="EMBL" id="QAA35183.1"/>
    </source>
</evidence>
<dbReference type="NCBIfam" id="TIGR00608">
    <property type="entry name" value="radc"/>
    <property type="match status" value="1"/>
</dbReference>
<dbReference type="Pfam" id="PF04002">
    <property type="entry name" value="RadC"/>
    <property type="match status" value="1"/>
</dbReference>
<feature type="domain" description="MPN" evidence="7">
    <location>
        <begin position="43"/>
        <end position="165"/>
    </location>
</feature>
<keyword evidence="5" id="KW-0862">Zinc</keyword>
<proteinExistence type="inferred from homology"/>
<evidence type="ECO:0000256" key="4">
    <source>
        <dbReference type="ARBA" id="ARBA00022801"/>
    </source>
</evidence>
<gene>
    <name evidence="8" type="ORF">C1I91_00910</name>
</gene>
<dbReference type="AlphaFoldDB" id="A0A3R5TJX0"/>
<dbReference type="KEGG" id="cmah:C1I91_00910"/>
<evidence type="ECO:0000256" key="6">
    <source>
        <dbReference type="ARBA" id="ARBA00023049"/>
    </source>
</evidence>
<dbReference type="InterPro" id="IPR037518">
    <property type="entry name" value="MPN"/>
</dbReference>
<dbReference type="EMBL" id="CP025746">
    <property type="protein sequence ID" value="QAA35183.1"/>
    <property type="molecule type" value="Genomic_DNA"/>
</dbReference>
<reference evidence="8 9" key="1">
    <citation type="submission" date="2018-01" db="EMBL/GenBank/DDBJ databases">
        <title>Genome Sequencing and Assembly of Anaerobacter polyendosporus strain CT4.</title>
        <authorList>
            <person name="Tachaapaikoon C."/>
            <person name="Sutheeworapong S."/>
            <person name="Jenjaroenpun P."/>
            <person name="Wongsurawat T."/>
            <person name="Nookeaw I."/>
            <person name="Cheawchanlertfa P."/>
            <person name="Kosugi A."/>
            <person name="Cheevadhanarak S."/>
            <person name="Ratanakhanokchai K."/>
        </authorList>
    </citation>
    <scope>NUCLEOTIDE SEQUENCE [LARGE SCALE GENOMIC DNA]</scope>
    <source>
        <strain evidence="8 9">CT4</strain>
    </source>
</reference>
<dbReference type="GO" id="GO:0046872">
    <property type="term" value="F:metal ion binding"/>
    <property type="evidence" value="ECO:0007669"/>
    <property type="project" value="UniProtKB-KW"/>
</dbReference>
<keyword evidence="4" id="KW-0378">Hydrolase</keyword>
<keyword evidence="6" id="KW-0482">Metalloprotease</keyword>
<keyword evidence="9" id="KW-1185">Reference proteome</keyword>
<evidence type="ECO:0000313" key="9">
    <source>
        <dbReference type="Proteomes" id="UP000286268"/>
    </source>
</evidence>
<protein>
    <submittedName>
        <fullName evidence="8">DNA repair protein RadC</fullName>
    </submittedName>
</protein>
<dbReference type="GO" id="GO:0008237">
    <property type="term" value="F:metallopeptidase activity"/>
    <property type="evidence" value="ECO:0007669"/>
    <property type="project" value="UniProtKB-KW"/>
</dbReference>
<evidence type="ECO:0000256" key="2">
    <source>
        <dbReference type="ARBA" id="ARBA00022670"/>
    </source>
</evidence>
<comment type="similarity">
    <text evidence="1">Belongs to the UPF0758 family.</text>
</comment>
<keyword evidence="3" id="KW-0479">Metal-binding</keyword>
<sequence>MNKNETIMDLNVNPQEKGASSKRVNIISIKMVKEGSLLYSNRNINSPDDAADLLSPFLQDSDREMLVVCCLDSKNQPTLINIASIGTLNSSLVHPREVFKAAILGNAASVIIAHNHPSGDPSPSSEDINITTRLKEAGKIIGIDVLDHVIIGFSNHVSLKERGVI</sequence>
<name>A0A3R5TJX0_9CLOT</name>
<evidence type="ECO:0000256" key="5">
    <source>
        <dbReference type="ARBA" id="ARBA00022833"/>
    </source>
</evidence>
<evidence type="ECO:0000256" key="1">
    <source>
        <dbReference type="ARBA" id="ARBA00010243"/>
    </source>
</evidence>
<dbReference type="InterPro" id="IPR025657">
    <property type="entry name" value="RadC_JAB"/>
</dbReference>
<dbReference type="PANTHER" id="PTHR30471">
    <property type="entry name" value="DNA REPAIR PROTEIN RADC"/>
    <property type="match status" value="1"/>
</dbReference>
<accession>A0A3R5TJX0</accession>
<dbReference type="SUPFAM" id="SSF102712">
    <property type="entry name" value="JAB1/MPN domain"/>
    <property type="match status" value="1"/>
</dbReference>
<dbReference type="Proteomes" id="UP000286268">
    <property type="component" value="Chromosome"/>
</dbReference>
<dbReference type="PROSITE" id="PS01302">
    <property type="entry name" value="UPF0758"/>
    <property type="match status" value="1"/>
</dbReference>
<dbReference type="InterPro" id="IPR001405">
    <property type="entry name" value="UPF0758"/>
</dbReference>
<dbReference type="PANTHER" id="PTHR30471:SF3">
    <property type="entry name" value="UPF0758 PROTEIN YEES-RELATED"/>
    <property type="match status" value="1"/>
</dbReference>
<dbReference type="PROSITE" id="PS50249">
    <property type="entry name" value="MPN"/>
    <property type="match status" value="1"/>
</dbReference>
<dbReference type="GO" id="GO:0006508">
    <property type="term" value="P:proteolysis"/>
    <property type="evidence" value="ECO:0007669"/>
    <property type="project" value="UniProtKB-KW"/>
</dbReference>
<keyword evidence="2" id="KW-0645">Protease</keyword>
<organism evidence="8 9">
    <name type="scientific">Clostridium manihotivorum</name>
    <dbReference type="NCBI Taxonomy" id="2320868"/>
    <lineage>
        <taxon>Bacteria</taxon>
        <taxon>Bacillati</taxon>
        <taxon>Bacillota</taxon>
        <taxon>Clostridia</taxon>
        <taxon>Eubacteriales</taxon>
        <taxon>Clostridiaceae</taxon>
        <taxon>Clostridium</taxon>
    </lineage>
</organism>
<dbReference type="OrthoDB" id="9804482at2"/>
<dbReference type="Gene3D" id="3.40.140.10">
    <property type="entry name" value="Cytidine Deaminase, domain 2"/>
    <property type="match status" value="1"/>
</dbReference>
<evidence type="ECO:0000259" key="7">
    <source>
        <dbReference type="PROSITE" id="PS50249"/>
    </source>
</evidence>
<dbReference type="CDD" id="cd08071">
    <property type="entry name" value="MPN_DUF2466"/>
    <property type="match status" value="1"/>
</dbReference>
<dbReference type="InterPro" id="IPR020891">
    <property type="entry name" value="UPF0758_CS"/>
</dbReference>
<evidence type="ECO:0000256" key="3">
    <source>
        <dbReference type="ARBA" id="ARBA00022723"/>
    </source>
</evidence>